<dbReference type="AlphaFoldDB" id="A0A921MRY7"/>
<dbReference type="Pfam" id="PF23572">
    <property type="entry name" value="GH3_C"/>
    <property type="match status" value="1"/>
</dbReference>
<name>A0A921MRY7_9BACT</name>
<dbReference type="GO" id="GO:0005737">
    <property type="term" value="C:cytoplasm"/>
    <property type="evidence" value="ECO:0007669"/>
    <property type="project" value="TreeGrafter"/>
</dbReference>
<dbReference type="PANTHER" id="PTHR31901:SF9">
    <property type="entry name" value="GH3 DOMAIN-CONTAINING PROTEIN"/>
    <property type="match status" value="1"/>
</dbReference>
<proteinExistence type="predicted"/>
<dbReference type="RefSeq" id="WP_273306535.1">
    <property type="nucleotide sequence ID" value="NZ_DYUD01000024.1"/>
</dbReference>
<reference evidence="3" key="2">
    <citation type="submission" date="2021-09" db="EMBL/GenBank/DDBJ databases">
        <authorList>
            <person name="Gilroy R."/>
        </authorList>
    </citation>
    <scope>NUCLEOTIDE SEQUENCE</scope>
    <source>
        <strain evidence="3">CHK121-7720</strain>
    </source>
</reference>
<dbReference type="InterPro" id="IPR055378">
    <property type="entry name" value="GH3_C"/>
</dbReference>
<dbReference type="Pfam" id="PF03321">
    <property type="entry name" value="GH3"/>
    <property type="match status" value="1"/>
</dbReference>
<comment type="caution">
    <text evidence="3">The sequence shown here is derived from an EMBL/GenBank/DDBJ whole genome shotgun (WGS) entry which is preliminary data.</text>
</comment>
<gene>
    <name evidence="3" type="ORF">K8U91_08410</name>
</gene>
<organism evidence="3 4">
    <name type="scientific">Barnesiella viscericola</name>
    <dbReference type="NCBI Taxonomy" id="397865"/>
    <lineage>
        <taxon>Bacteria</taxon>
        <taxon>Pseudomonadati</taxon>
        <taxon>Bacteroidota</taxon>
        <taxon>Bacteroidia</taxon>
        <taxon>Bacteroidales</taxon>
        <taxon>Barnesiellaceae</taxon>
        <taxon>Barnesiella</taxon>
    </lineage>
</organism>
<evidence type="ECO:0000313" key="3">
    <source>
        <dbReference type="EMBL" id="HJG89474.1"/>
    </source>
</evidence>
<dbReference type="GO" id="GO:0016881">
    <property type="term" value="F:acid-amino acid ligase activity"/>
    <property type="evidence" value="ECO:0007669"/>
    <property type="project" value="TreeGrafter"/>
</dbReference>
<dbReference type="Proteomes" id="UP000757103">
    <property type="component" value="Unassembled WGS sequence"/>
</dbReference>
<feature type="domain" description="GH3 C-terminal" evidence="2">
    <location>
        <begin position="377"/>
        <end position="488"/>
    </location>
</feature>
<sequence>MNFTKLLRPLFAKRLSQIDRYADYGDIIQQETLIGLLRKARNTQLGKTYHFHEITSYQDFIEHVPVSGYEELKPYIERTMQGEQNILWPTPIRHFAKSSGTTNDKSKFIPVSAEALRYCHYQGGADCVALYLRENPESRFFDGKGLILGGSRAQNPFGEAYCGDLSAILIQNINPLVNLIRVPSKQIALMSEWDTKLEAIANSTIGQRDITNLSGVPSWFLVLIKHILTKTGRHDLSEVWPNLEVFFHGGISFAPYREQYRQLISSPRMHYVETYNASEGFFAVQNDLTTPGMLLLIDLGIFYEFIPLGGTLEQAVPIWEVEAGRNYELVITSNGGLWRYRMGDTVKVLSTKPVKICVSGRTKHYINAFGEELMVDNAEQAIARTCEQTGASVLNYTAAPVYMTDHSKGRHQWLIEFSKQPASIEEFAQRLDQNLQNLNSDYEAKRFKSIALECLEVIPAKAGIFDDWLRDHNKLGGQHKIPRLYNRRDIIEEILQYNNR</sequence>
<feature type="domain" description="GH3 middle" evidence="1">
    <location>
        <begin position="295"/>
        <end position="351"/>
    </location>
</feature>
<dbReference type="EMBL" id="DYUD01000024">
    <property type="protein sequence ID" value="HJG89474.1"/>
    <property type="molecule type" value="Genomic_DNA"/>
</dbReference>
<evidence type="ECO:0000259" key="2">
    <source>
        <dbReference type="Pfam" id="PF23572"/>
    </source>
</evidence>
<dbReference type="InterPro" id="IPR055377">
    <property type="entry name" value="GH3_M"/>
</dbReference>
<dbReference type="Pfam" id="PF23571">
    <property type="entry name" value="GH3_M"/>
    <property type="match status" value="1"/>
</dbReference>
<protein>
    <submittedName>
        <fullName evidence="3">GH3 auxin-responsive promoter family protein</fullName>
    </submittedName>
</protein>
<dbReference type="PANTHER" id="PTHR31901">
    <property type="entry name" value="GH3 DOMAIN-CONTAINING PROTEIN"/>
    <property type="match status" value="1"/>
</dbReference>
<evidence type="ECO:0000259" key="1">
    <source>
        <dbReference type="Pfam" id="PF23571"/>
    </source>
</evidence>
<evidence type="ECO:0000313" key="4">
    <source>
        <dbReference type="Proteomes" id="UP000757103"/>
    </source>
</evidence>
<dbReference type="SUPFAM" id="SSF56801">
    <property type="entry name" value="Acetyl-CoA synthetase-like"/>
    <property type="match status" value="1"/>
</dbReference>
<dbReference type="InterPro" id="IPR042099">
    <property type="entry name" value="ANL_N_sf"/>
</dbReference>
<accession>A0A921MRY7</accession>
<dbReference type="InterPro" id="IPR004993">
    <property type="entry name" value="GH3"/>
</dbReference>
<dbReference type="Gene3D" id="3.40.50.12780">
    <property type="entry name" value="N-terminal domain of ligase-like"/>
    <property type="match status" value="1"/>
</dbReference>
<reference evidence="3" key="1">
    <citation type="journal article" date="2021" name="PeerJ">
        <title>Extensive microbial diversity within the chicken gut microbiome revealed by metagenomics and culture.</title>
        <authorList>
            <person name="Gilroy R."/>
            <person name="Ravi A."/>
            <person name="Getino M."/>
            <person name="Pursley I."/>
            <person name="Horton D.L."/>
            <person name="Alikhan N.F."/>
            <person name="Baker D."/>
            <person name="Gharbi K."/>
            <person name="Hall N."/>
            <person name="Watson M."/>
            <person name="Adriaenssens E.M."/>
            <person name="Foster-Nyarko E."/>
            <person name="Jarju S."/>
            <person name="Secka A."/>
            <person name="Antonio M."/>
            <person name="Oren A."/>
            <person name="Chaudhuri R.R."/>
            <person name="La Ragione R."/>
            <person name="Hildebrand F."/>
            <person name="Pallen M.J."/>
        </authorList>
    </citation>
    <scope>NUCLEOTIDE SEQUENCE</scope>
    <source>
        <strain evidence="3">CHK121-7720</strain>
    </source>
</reference>